<evidence type="ECO:0000313" key="3">
    <source>
        <dbReference type="Proteomes" id="UP000287651"/>
    </source>
</evidence>
<accession>A0A426Z0T4</accession>
<gene>
    <name evidence="2" type="ORF">B296_00023244</name>
</gene>
<evidence type="ECO:0000256" key="1">
    <source>
        <dbReference type="SAM" id="MobiDB-lite"/>
    </source>
</evidence>
<proteinExistence type="predicted"/>
<organism evidence="2 3">
    <name type="scientific">Ensete ventricosum</name>
    <name type="common">Abyssinian banana</name>
    <name type="synonym">Musa ensete</name>
    <dbReference type="NCBI Taxonomy" id="4639"/>
    <lineage>
        <taxon>Eukaryota</taxon>
        <taxon>Viridiplantae</taxon>
        <taxon>Streptophyta</taxon>
        <taxon>Embryophyta</taxon>
        <taxon>Tracheophyta</taxon>
        <taxon>Spermatophyta</taxon>
        <taxon>Magnoliopsida</taxon>
        <taxon>Liliopsida</taxon>
        <taxon>Zingiberales</taxon>
        <taxon>Musaceae</taxon>
        <taxon>Ensete</taxon>
    </lineage>
</organism>
<evidence type="ECO:0000313" key="2">
    <source>
        <dbReference type="EMBL" id="RRT57585.1"/>
    </source>
</evidence>
<comment type="caution">
    <text evidence="2">The sequence shown here is derived from an EMBL/GenBank/DDBJ whole genome shotgun (WGS) entry which is preliminary data.</text>
</comment>
<dbReference type="AlphaFoldDB" id="A0A426Z0T4"/>
<feature type="region of interest" description="Disordered" evidence="1">
    <location>
        <begin position="75"/>
        <end position="114"/>
    </location>
</feature>
<dbReference type="Proteomes" id="UP000287651">
    <property type="component" value="Unassembled WGS sequence"/>
</dbReference>
<dbReference type="EMBL" id="AMZH03009098">
    <property type="protein sequence ID" value="RRT57585.1"/>
    <property type="molecule type" value="Genomic_DNA"/>
</dbReference>
<sequence length="114" mass="12204">MQRDIACSCCTLRLFKDSMDGSNSCSVIICHRTAINGTAELKAVESGTKKMGAGDAPVMMTVRWEASMPSVTCSAVEADPKPLGPGSPVTSRKSPMLLQEVTAEGGERRKRQEK</sequence>
<feature type="compositionally biased region" description="Basic and acidic residues" evidence="1">
    <location>
        <begin position="105"/>
        <end position="114"/>
    </location>
</feature>
<protein>
    <submittedName>
        <fullName evidence="2">Uncharacterized protein</fullName>
    </submittedName>
</protein>
<reference evidence="2 3" key="1">
    <citation type="journal article" date="2014" name="Agronomy (Basel)">
        <title>A Draft Genome Sequence for Ensete ventricosum, the Drought-Tolerant Tree Against Hunger.</title>
        <authorList>
            <person name="Harrison J."/>
            <person name="Moore K.A."/>
            <person name="Paszkiewicz K."/>
            <person name="Jones T."/>
            <person name="Grant M."/>
            <person name="Ambacheew D."/>
            <person name="Muzemil S."/>
            <person name="Studholme D.J."/>
        </authorList>
    </citation>
    <scope>NUCLEOTIDE SEQUENCE [LARGE SCALE GENOMIC DNA]</scope>
</reference>
<name>A0A426Z0T4_ENSVE</name>